<dbReference type="Proteomes" id="UP000663879">
    <property type="component" value="Unassembled WGS sequence"/>
</dbReference>
<evidence type="ECO:0000256" key="1">
    <source>
        <dbReference type="SAM" id="MobiDB-lite"/>
    </source>
</evidence>
<gene>
    <name evidence="3" type="ORF">OXX778_LOCUS10871</name>
</gene>
<name>A0A813YX48_9BILA</name>
<dbReference type="AlphaFoldDB" id="A0A813YX48"/>
<dbReference type="OrthoDB" id="6509779at2759"/>
<dbReference type="Pfam" id="PF14975">
    <property type="entry name" value="DUF4512"/>
    <property type="match status" value="1"/>
</dbReference>
<accession>A0A813YX48</accession>
<reference evidence="3" key="1">
    <citation type="submission" date="2021-02" db="EMBL/GenBank/DDBJ databases">
        <authorList>
            <person name="Nowell W R."/>
        </authorList>
    </citation>
    <scope>NUCLEOTIDE SEQUENCE</scope>
    <source>
        <strain evidence="3">Ploen Becks lab</strain>
    </source>
</reference>
<keyword evidence="4" id="KW-1185">Reference proteome</keyword>
<evidence type="ECO:0000313" key="4">
    <source>
        <dbReference type="Proteomes" id="UP000663879"/>
    </source>
</evidence>
<dbReference type="InterPro" id="IPR026776">
    <property type="entry name" value="UPF0729_C18orf32-like"/>
</dbReference>
<protein>
    <recommendedName>
        <fullName evidence="5">Transmembrane protein</fullName>
    </recommendedName>
</protein>
<dbReference type="EMBL" id="CAJNOC010001774">
    <property type="protein sequence ID" value="CAF0890229.1"/>
    <property type="molecule type" value="Genomic_DNA"/>
</dbReference>
<proteinExistence type="predicted"/>
<keyword evidence="2" id="KW-0812">Transmembrane</keyword>
<feature type="transmembrane region" description="Helical" evidence="2">
    <location>
        <begin position="6"/>
        <end position="24"/>
    </location>
</feature>
<organism evidence="3 4">
    <name type="scientific">Brachionus calyciflorus</name>
    <dbReference type="NCBI Taxonomy" id="104777"/>
    <lineage>
        <taxon>Eukaryota</taxon>
        <taxon>Metazoa</taxon>
        <taxon>Spiralia</taxon>
        <taxon>Gnathifera</taxon>
        <taxon>Rotifera</taxon>
        <taxon>Eurotatoria</taxon>
        <taxon>Monogononta</taxon>
        <taxon>Pseudotrocha</taxon>
        <taxon>Ploima</taxon>
        <taxon>Brachionidae</taxon>
        <taxon>Brachionus</taxon>
    </lineage>
</organism>
<evidence type="ECO:0000313" key="3">
    <source>
        <dbReference type="EMBL" id="CAF0890229.1"/>
    </source>
</evidence>
<comment type="caution">
    <text evidence="3">The sequence shown here is derived from an EMBL/GenBank/DDBJ whole genome shotgun (WGS) entry which is preliminary data.</text>
</comment>
<sequence>MVCVTCFLIPIGLWIWFQFIYPVLLKIKSLIFPDAQAQDDDKKDEVKKYECPFDFCKKKPTENQSEVKNDQLISQEEKKDL</sequence>
<keyword evidence="2" id="KW-1133">Transmembrane helix</keyword>
<evidence type="ECO:0000256" key="2">
    <source>
        <dbReference type="SAM" id="Phobius"/>
    </source>
</evidence>
<evidence type="ECO:0008006" key="5">
    <source>
        <dbReference type="Google" id="ProtNLM"/>
    </source>
</evidence>
<feature type="region of interest" description="Disordered" evidence="1">
    <location>
        <begin position="62"/>
        <end position="81"/>
    </location>
</feature>
<keyword evidence="2" id="KW-0472">Membrane</keyword>